<protein>
    <submittedName>
        <fullName evidence="1">Uncharacterized protein</fullName>
    </submittedName>
</protein>
<keyword evidence="2" id="KW-1185">Reference proteome</keyword>
<name>A0A232ENR0_9HYME</name>
<dbReference type="Proteomes" id="UP000215335">
    <property type="component" value="Unassembled WGS sequence"/>
</dbReference>
<proteinExistence type="predicted"/>
<reference evidence="1 2" key="1">
    <citation type="journal article" date="2017" name="Curr. Biol.">
        <title>The Evolution of Venom by Co-option of Single-Copy Genes.</title>
        <authorList>
            <person name="Martinson E.O."/>
            <person name="Mrinalini"/>
            <person name="Kelkar Y.D."/>
            <person name="Chang C.H."/>
            <person name="Werren J.H."/>
        </authorList>
    </citation>
    <scope>NUCLEOTIDE SEQUENCE [LARGE SCALE GENOMIC DNA]</scope>
    <source>
        <strain evidence="1 2">Alberta</strain>
        <tissue evidence="1">Whole body</tissue>
    </source>
</reference>
<dbReference type="EMBL" id="NNAY01003105">
    <property type="protein sequence ID" value="OXU19966.1"/>
    <property type="molecule type" value="Genomic_DNA"/>
</dbReference>
<dbReference type="AlphaFoldDB" id="A0A232ENR0"/>
<evidence type="ECO:0000313" key="2">
    <source>
        <dbReference type="Proteomes" id="UP000215335"/>
    </source>
</evidence>
<gene>
    <name evidence="1" type="ORF">TSAR_012590</name>
</gene>
<comment type="caution">
    <text evidence="1">The sequence shown here is derived from an EMBL/GenBank/DDBJ whole genome shotgun (WGS) entry which is preliminary data.</text>
</comment>
<organism evidence="1 2">
    <name type="scientific">Trichomalopsis sarcophagae</name>
    <dbReference type="NCBI Taxonomy" id="543379"/>
    <lineage>
        <taxon>Eukaryota</taxon>
        <taxon>Metazoa</taxon>
        <taxon>Ecdysozoa</taxon>
        <taxon>Arthropoda</taxon>
        <taxon>Hexapoda</taxon>
        <taxon>Insecta</taxon>
        <taxon>Pterygota</taxon>
        <taxon>Neoptera</taxon>
        <taxon>Endopterygota</taxon>
        <taxon>Hymenoptera</taxon>
        <taxon>Apocrita</taxon>
        <taxon>Proctotrupomorpha</taxon>
        <taxon>Chalcidoidea</taxon>
        <taxon>Pteromalidae</taxon>
        <taxon>Pteromalinae</taxon>
        <taxon>Trichomalopsis</taxon>
    </lineage>
</organism>
<accession>A0A232ENR0</accession>
<evidence type="ECO:0000313" key="1">
    <source>
        <dbReference type="EMBL" id="OXU19966.1"/>
    </source>
</evidence>
<sequence>MGTDRGRTMVFDHECDKYYLTKGAADGNIIGTMQKTANPDVKLSSDTKVQLFENQANECCLNFENIVCYQSWNSKRSKADRLVMCFEGSDFSEKSNIF</sequence>